<keyword evidence="9" id="KW-1185">Reference proteome</keyword>
<feature type="domain" description="GRIP" evidence="7">
    <location>
        <begin position="996"/>
        <end position="1047"/>
    </location>
</feature>
<feature type="compositionally biased region" description="Polar residues" evidence="5">
    <location>
        <begin position="1164"/>
        <end position="1173"/>
    </location>
</feature>
<feature type="compositionally biased region" description="Polar residues" evidence="5">
    <location>
        <begin position="1092"/>
        <end position="1102"/>
    </location>
</feature>
<dbReference type="GO" id="GO:0005794">
    <property type="term" value="C:Golgi apparatus"/>
    <property type="evidence" value="ECO:0007669"/>
    <property type="project" value="UniProtKB-SubCell"/>
</dbReference>
<dbReference type="OMA" id="ARFLDFN"/>
<proteinExistence type="predicted"/>
<evidence type="ECO:0000256" key="5">
    <source>
        <dbReference type="SAM" id="MobiDB-lite"/>
    </source>
</evidence>
<dbReference type="PANTHER" id="PTHR18921:SF2">
    <property type="entry name" value="THYROID RECEPTOR-INTERACTING PROTEIN 11"/>
    <property type="match status" value="1"/>
</dbReference>
<keyword evidence="6" id="KW-0472">Membrane</keyword>
<dbReference type="EMBL" id="JAPWDV010000003">
    <property type="protein sequence ID" value="KAJ6218173.1"/>
    <property type="molecule type" value="Genomic_DNA"/>
</dbReference>
<evidence type="ECO:0000256" key="6">
    <source>
        <dbReference type="SAM" id="Phobius"/>
    </source>
</evidence>
<keyword evidence="6" id="KW-1133">Transmembrane helix</keyword>
<dbReference type="GO" id="GO:0031267">
    <property type="term" value="F:small GTPase binding"/>
    <property type="evidence" value="ECO:0007669"/>
    <property type="project" value="TreeGrafter"/>
</dbReference>
<feature type="region of interest" description="Disordered" evidence="5">
    <location>
        <begin position="610"/>
        <end position="632"/>
    </location>
</feature>
<evidence type="ECO:0000256" key="1">
    <source>
        <dbReference type="ARBA" id="ARBA00004555"/>
    </source>
</evidence>
<feature type="transmembrane region" description="Helical" evidence="6">
    <location>
        <begin position="67"/>
        <end position="89"/>
    </location>
</feature>
<gene>
    <name evidence="8" type="ORF">RDWZM_009330</name>
</gene>
<evidence type="ECO:0000256" key="3">
    <source>
        <dbReference type="ARBA" id="ARBA00023054"/>
    </source>
</evidence>
<name>A0A9Q0M3X0_BLOTA</name>
<comment type="subcellular location">
    <subcellularLocation>
        <location evidence="1">Golgi apparatus</location>
    </subcellularLocation>
</comment>
<feature type="region of interest" description="Disordered" evidence="5">
    <location>
        <begin position="1114"/>
        <end position="1192"/>
    </location>
</feature>
<dbReference type="InterPro" id="IPR000237">
    <property type="entry name" value="GRIP_dom"/>
</dbReference>
<dbReference type="Proteomes" id="UP001142055">
    <property type="component" value="Chromosome 3"/>
</dbReference>
<feature type="compositionally biased region" description="Polar residues" evidence="5">
    <location>
        <begin position="1114"/>
        <end position="1128"/>
    </location>
</feature>
<reference evidence="8" key="1">
    <citation type="submission" date="2022-12" db="EMBL/GenBank/DDBJ databases">
        <title>Genome assemblies of Blomia tropicalis.</title>
        <authorList>
            <person name="Cui Y."/>
        </authorList>
    </citation>
    <scope>NUCLEOTIDE SEQUENCE</scope>
    <source>
        <tissue evidence="8">Adult mites</tissue>
    </source>
</reference>
<dbReference type="PROSITE" id="PS50913">
    <property type="entry name" value="GRIP"/>
    <property type="match status" value="1"/>
</dbReference>
<feature type="compositionally biased region" description="Basic and acidic residues" evidence="5">
    <location>
        <begin position="1078"/>
        <end position="1091"/>
    </location>
</feature>
<protein>
    <recommendedName>
        <fullName evidence="7">GRIP domain-containing protein</fullName>
    </recommendedName>
</protein>
<evidence type="ECO:0000259" key="7">
    <source>
        <dbReference type="PROSITE" id="PS50913"/>
    </source>
</evidence>
<evidence type="ECO:0000313" key="8">
    <source>
        <dbReference type="EMBL" id="KAJ6218173.1"/>
    </source>
</evidence>
<keyword evidence="2" id="KW-0333">Golgi apparatus</keyword>
<keyword evidence="3 4" id="KW-0175">Coiled coil</keyword>
<evidence type="ECO:0000313" key="9">
    <source>
        <dbReference type="Proteomes" id="UP001142055"/>
    </source>
</evidence>
<evidence type="ECO:0000256" key="4">
    <source>
        <dbReference type="SAM" id="Coils"/>
    </source>
</evidence>
<evidence type="ECO:0000256" key="2">
    <source>
        <dbReference type="ARBA" id="ARBA00023034"/>
    </source>
</evidence>
<feature type="coiled-coil region" evidence="4">
    <location>
        <begin position="653"/>
        <end position="1003"/>
    </location>
</feature>
<comment type="caution">
    <text evidence="8">The sequence shown here is derived from an EMBL/GenBank/DDBJ whole genome shotgun (WGS) entry which is preliminary data.</text>
</comment>
<sequence length="1212" mass="137965">MRTENKDEYIDLIDAERNVQKMVPIYSDYVDGGLNLNQNRQLDDDDIENEKKTIKSSNDSGQFNWKIFASIAAICTIFLFGLLLFTCVIRQRDEQRSNTLLLKNITEFNREESVSIEEGGSASARSGLPERTHKRLRPASIMWSNLNESFSAISGHISTLRQSIPTFVENDQRDSNEERNYETKISLLQNEVIRHRDIALLYKDRWLKAEQVVKNSTGHQSEDYHDEINLLDDVPSIERETIDNQTIDIHDSNVKLTDEQRLPANITNLSLDSATIKIRSLEDEIRKIDIDRQHWHSLAKQKATIEEELEELRLQCERELEVELQELDTQHEAALATVIRIRDDALNRAEHLERRLAEIEEEHKRKVQDDDGTESLLLSQNDELRQDRLADDDNVDSNKHSRATFCDDQTQIDTTAATVSNDAELVNDTIDANDGHLNTEDSVVVSSDSAIAQEQLLTQRLTNVVEAQSATLCLLSQLVDLNDVECETSSHIIADRIRDELMNRADDIRHLKHELEEVKKVNYSLESRIDQQAESIAQSAKLIERKDEQLDELENAVQSLETDLELANKSNKTSNPISEQNETALAERDAIIQQLEAKLEEALNVSDSIIPPPNVGMREEPEGSANEPISDHVNQSDIDAANKGEVLLLETKIAELSAENLEYVQRLSEIKTELVMKDKELEDLRFEHGRLKDDLTKLTDERTDLMKRIEESQHFIFELEQIRLLYKQLQDSYNVLENNHKIALEQIQMLESQIGNNSQNHLQEIEQLNEAMKRMSALVQDKDLEVQSQAQRITQLSAADESRNMEHCAENERLRTELDRLRAHLVSVEENYTTELMVSEAKVEEMVNLVDKLKAEQLEKETYEEQIRSLCTSRDKARNECSALEDKVQQYSTSIANLQAVIEQLEKEHERKLRSADVEHQAALEVERQQTSEILRKLQSQEERLRETMEALDAASRLTITIDQKEFQLNQLKREFKNKEVEIAQLNRKMVDLEASYEGKIDKQIVKSLLISYFATAPGTVARTEGERLLARFLDFNQQEMDRAGIKIGKSRTNQGGGGGNDSFTSMFVEFLETESNQGKEDVQSNKDRKLSTSSAHSFTNQASIELARDLNKRMNQSGSSSTTSMTRPNPFVPSGHNVGQSYHQRTPSTASSTSSTSMEHSTNQLFSGSQTAPIPPVYLGTTSGRKASSSGTSNIVDIVRGAVQPQDDQFI</sequence>
<dbReference type="PANTHER" id="PTHR18921">
    <property type="entry name" value="MYOSIN HEAVY CHAIN - RELATED"/>
    <property type="match status" value="1"/>
</dbReference>
<feature type="region of interest" description="Disordered" evidence="5">
    <location>
        <begin position="1075"/>
        <end position="1102"/>
    </location>
</feature>
<feature type="compositionally biased region" description="Polar residues" evidence="5">
    <location>
        <begin position="1181"/>
        <end position="1192"/>
    </location>
</feature>
<dbReference type="GO" id="GO:0007030">
    <property type="term" value="P:Golgi organization"/>
    <property type="evidence" value="ECO:0007669"/>
    <property type="project" value="TreeGrafter"/>
</dbReference>
<feature type="coiled-coil region" evidence="4">
    <location>
        <begin position="271"/>
        <end position="369"/>
    </location>
</feature>
<accession>A0A9Q0M3X0</accession>
<keyword evidence="6" id="KW-0812">Transmembrane</keyword>
<feature type="compositionally biased region" description="Low complexity" evidence="5">
    <location>
        <begin position="1147"/>
        <end position="1163"/>
    </location>
</feature>
<organism evidence="8 9">
    <name type="scientific">Blomia tropicalis</name>
    <name type="common">Mite</name>
    <dbReference type="NCBI Taxonomy" id="40697"/>
    <lineage>
        <taxon>Eukaryota</taxon>
        <taxon>Metazoa</taxon>
        <taxon>Ecdysozoa</taxon>
        <taxon>Arthropoda</taxon>
        <taxon>Chelicerata</taxon>
        <taxon>Arachnida</taxon>
        <taxon>Acari</taxon>
        <taxon>Acariformes</taxon>
        <taxon>Sarcoptiformes</taxon>
        <taxon>Astigmata</taxon>
        <taxon>Glycyphagoidea</taxon>
        <taxon>Echimyopodidae</taxon>
        <taxon>Blomia</taxon>
    </lineage>
</organism>
<dbReference type="GO" id="GO:0006888">
    <property type="term" value="P:endoplasmic reticulum to Golgi vesicle-mediated transport"/>
    <property type="evidence" value="ECO:0007669"/>
    <property type="project" value="TreeGrafter"/>
</dbReference>
<dbReference type="AlphaFoldDB" id="A0A9Q0M3X0"/>
<feature type="coiled-coil region" evidence="4">
    <location>
        <begin position="498"/>
        <end position="605"/>
    </location>
</feature>